<dbReference type="EMBL" id="CP124733">
    <property type="protein sequence ID" value="WHA40910.1"/>
    <property type="molecule type" value="Genomic_DNA"/>
</dbReference>
<evidence type="ECO:0000313" key="2">
    <source>
        <dbReference type="Proteomes" id="UP000298664"/>
    </source>
</evidence>
<dbReference type="Pfam" id="PF10109">
    <property type="entry name" value="Phage_TAC_7"/>
    <property type="match status" value="1"/>
</dbReference>
<dbReference type="InterPro" id="IPR019289">
    <property type="entry name" value="Phage_tail_E/E"/>
</dbReference>
<sequence length="90" mass="9648">MSDTVTVKLAKPVTHNETSYSELTFREPTVGDLILGDRETTQLAKMTTILASISETPLPAFKKISAKDFKAIVAATSALMGNDKTDTTGD</sequence>
<gene>
    <name evidence="1" type="ORF">CFBP5477_014030</name>
</gene>
<dbReference type="AlphaFoldDB" id="A0AAF0HAN0"/>
<dbReference type="Proteomes" id="UP000298664">
    <property type="component" value="Chromosome Circular"/>
</dbReference>
<organism evidence="1 2">
    <name type="scientific">Agrobacterium larrymoorei</name>
    <dbReference type="NCBI Taxonomy" id="160699"/>
    <lineage>
        <taxon>Bacteria</taxon>
        <taxon>Pseudomonadati</taxon>
        <taxon>Pseudomonadota</taxon>
        <taxon>Alphaproteobacteria</taxon>
        <taxon>Hyphomicrobiales</taxon>
        <taxon>Rhizobiaceae</taxon>
        <taxon>Rhizobium/Agrobacterium group</taxon>
        <taxon>Agrobacterium</taxon>
    </lineage>
</organism>
<proteinExistence type="predicted"/>
<evidence type="ECO:0000313" key="1">
    <source>
        <dbReference type="EMBL" id="WHA40910.1"/>
    </source>
</evidence>
<reference evidence="1" key="1">
    <citation type="submission" date="2023-05" db="EMBL/GenBank/DDBJ databases">
        <title>Complete genome sequence of Agrobacterium larrymoorei CFBP5477.</title>
        <authorList>
            <person name="Yen H.-C."/>
            <person name="Chou L."/>
            <person name="Lin Y.-C."/>
            <person name="Lai E.-M."/>
            <person name="Kuo C.-H."/>
        </authorList>
    </citation>
    <scope>NUCLEOTIDE SEQUENCE</scope>
    <source>
        <strain evidence="1">CFBP5477</strain>
    </source>
</reference>
<accession>A0AAF0HAN0</accession>
<protein>
    <submittedName>
        <fullName evidence="1">Phage tail assembly protein</fullName>
    </submittedName>
</protein>
<name>A0AAF0HAN0_9HYPH</name>
<dbReference type="RefSeq" id="WP_137392936.1">
    <property type="nucleotide sequence ID" value="NZ_CP124733.1"/>
</dbReference>